<protein>
    <submittedName>
        <fullName evidence="2">Uncharacterized protein</fullName>
    </submittedName>
</protein>
<keyword evidence="2" id="KW-0614">Plasmid</keyword>
<sequence length="39" mass="4578">MFNTLMMYLGYIVFGVGCIRIVLNILLLLKNLYILKKEL</sequence>
<accession>A0A140GRM8</accession>
<keyword evidence="1" id="KW-1133">Transmembrane helix</keyword>
<gene>
    <name evidence="2" type="ORF">JFP838_pA0271</name>
</gene>
<proteinExistence type="predicted"/>
<geneLocation type="plasmid" evidence="2 3">
    <name>pJFP838A</name>
</geneLocation>
<name>A0A140GRM8_CLOPF</name>
<dbReference type="Proteomes" id="UP000070260">
    <property type="component" value="Plasmid pJFP838A"/>
</dbReference>
<keyword evidence="1" id="KW-0812">Transmembrane</keyword>
<organism evidence="2 3">
    <name type="scientific">Clostridium perfringens</name>
    <dbReference type="NCBI Taxonomy" id="1502"/>
    <lineage>
        <taxon>Bacteria</taxon>
        <taxon>Bacillati</taxon>
        <taxon>Bacillota</taxon>
        <taxon>Clostridia</taxon>
        <taxon>Eubacteriales</taxon>
        <taxon>Clostridiaceae</taxon>
        <taxon>Clostridium</taxon>
    </lineage>
</organism>
<reference evidence="2 3" key="1">
    <citation type="journal article" date="2016" name="PLoS ONE">
        <title>Plasmid Characterization and Chromosome Analysis of Two netF+ Clostridium perfringens Isolates Associated with Foal and Canine Necrotizing Enteritis.</title>
        <authorList>
            <person name="Mehdizadeh Gohari I."/>
            <person name="Kropinski A.M."/>
            <person name="Weese S.J."/>
            <person name="Parreira V.R."/>
            <person name="Whitehead A.E."/>
            <person name="Boerlin P."/>
            <person name="Prescott J.F."/>
        </authorList>
    </citation>
    <scope>NUCLEOTIDE SEQUENCE [LARGE SCALE GENOMIC DNA]</scope>
    <source>
        <strain evidence="2 3">JP838</strain>
        <plasmid evidence="3">Plasmid pJFP838A</plasmid>
    </source>
</reference>
<evidence type="ECO:0000256" key="1">
    <source>
        <dbReference type="SAM" id="Phobius"/>
    </source>
</evidence>
<feature type="transmembrane region" description="Helical" evidence="1">
    <location>
        <begin position="6"/>
        <end position="29"/>
    </location>
</feature>
<evidence type="ECO:0000313" key="3">
    <source>
        <dbReference type="Proteomes" id="UP000070260"/>
    </source>
</evidence>
<evidence type="ECO:0000313" key="2">
    <source>
        <dbReference type="EMBL" id="AMN31187.1"/>
    </source>
</evidence>
<dbReference type="EMBL" id="CP013615">
    <property type="protein sequence ID" value="AMN31187.1"/>
    <property type="molecule type" value="Genomic_DNA"/>
</dbReference>
<keyword evidence="1" id="KW-0472">Membrane</keyword>
<dbReference type="PATRIC" id="fig|1502.177.peg.3479"/>
<dbReference type="AlphaFoldDB" id="A0A140GRM8"/>